<dbReference type="NCBIfam" id="TIGR00912">
    <property type="entry name" value="2A0309"/>
    <property type="match status" value="1"/>
</dbReference>
<reference evidence="9 10" key="1">
    <citation type="submission" date="2021-06" db="EMBL/GenBank/DDBJ databases">
        <title>Bacillus sp. RD4P76, an endophyte from a halophyte.</title>
        <authorList>
            <person name="Sun J.-Q."/>
        </authorList>
    </citation>
    <scope>NUCLEOTIDE SEQUENCE [LARGE SCALE GENOMIC DNA]</scope>
    <source>
        <strain evidence="9 10">JCM 17098</strain>
    </source>
</reference>
<feature type="transmembrane region" description="Helical" evidence="8">
    <location>
        <begin position="269"/>
        <end position="287"/>
    </location>
</feature>
<feature type="transmembrane region" description="Helical" evidence="8">
    <location>
        <begin position="118"/>
        <end position="135"/>
    </location>
</feature>
<gene>
    <name evidence="9" type="ORF">KS407_05620</name>
</gene>
<evidence type="ECO:0000256" key="1">
    <source>
        <dbReference type="ARBA" id="ARBA00004141"/>
    </source>
</evidence>
<comment type="subcellular location">
    <subcellularLocation>
        <location evidence="1">Membrane</location>
        <topology evidence="1">Multi-pass membrane protein</topology>
    </subcellularLocation>
</comment>
<feature type="transmembrane region" description="Helical" evidence="8">
    <location>
        <begin position="334"/>
        <end position="353"/>
    </location>
</feature>
<keyword evidence="5 8" id="KW-0812">Transmembrane</keyword>
<protein>
    <submittedName>
        <fullName evidence="9">Spore germination protein</fullName>
    </submittedName>
</protein>
<feature type="transmembrane region" description="Helical" evidence="8">
    <location>
        <begin position="86"/>
        <end position="106"/>
    </location>
</feature>
<feature type="transmembrane region" description="Helical" evidence="8">
    <location>
        <begin position="12"/>
        <end position="31"/>
    </location>
</feature>
<evidence type="ECO:0000256" key="8">
    <source>
        <dbReference type="SAM" id="Phobius"/>
    </source>
</evidence>
<proteinExistence type="inferred from homology"/>
<dbReference type="Proteomes" id="UP000790580">
    <property type="component" value="Unassembled WGS sequence"/>
</dbReference>
<sequence>MDKGNFKKLNKYHVIFLLHCSLGGIALFTIPHNLSHVGYNMWMVVILFGIVAMIFLKPMTSLGSKFPDDTLYVINEKLTGKAVGKLLNLLILIYSTIQVANTSKLYIRLVQSVTMPDYTITMIAITFFIVMIAIINGGIKSIARFSILSFFLTVWMGYYSNWAFADSNFHHLYPRFEHSLKDWGHAFFEGSQIMLGFALIMFFYPYIINQKKAYKHAAIGIWLAIIFIGLICVASIVYFSRWQLENLLYPLLNLYQAVVLSNVERIETLGISLYVLLVLSKASIYLWTAKKGVDALFSKHKNKTWHLYFIASVALFIVLGPIPIYVQALIYDKWIIIAGYVLILLPIFLLMLYKVKNREKRNKGKEASAS</sequence>
<evidence type="ECO:0000256" key="4">
    <source>
        <dbReference type="ARBA" id="ARBA00022544"/>
    </source>
</evidence>
<name>A0ABS6JUL1_9BACI</name>
<evidence type="ECO:0000256" key="2">
    <source>
        <dbReference type="ARBA" id="ARBA00007998"/>
    </source>
</evidence>
<comment type="similarity">
    <text evidence="2">Belongs to the amino acid-polyamine-organocation (APC) superfamily. Spore germination protein (SGP) (TC 2.A.3.9) family.</text>
</comment>
<evidence type="ECO:0000256" key="5">
    <source>
        <dbReference type="ARBA" id="ARBA00022692"/>
    </source>
</evidence>
<keyword evidence="3" id="KW-0813">Transport</keyword>
<feature type="transmembrane region" description="Helical" evidence="8">
    <location>
        <begin position="37"/>
        <end position="56"/>
    </location>
</feature>
<evidence type="ECO:0000256" key="7">
    <source>
        <dbReference type="ARBA" id="ARBA00023136"/>
    </source>
</evidence>
<keyword evidence="4" id="KW-0309">Germination</keyword>
<evidence type="ECO:0000256" key="6">
    <source>
        <dbReference type="ARBA" id="ARBA00022989"/>
    </source>
</evidence>
<keyword evidence="6 8" id="KW-1133">Transmembrane helix</keyword>
<feature type="transmembrane region" description="Helical" evidence="8">
    <location>
        <begin position="307"/>
        <end position="328"/>
    </location>
</feature>
<feature type="transmembrane region" description="Helical" evidence="8">
    <location>
        <begin position="219"/>
        <end position="239"/>
    </location>
</feature>
<dbReference type="PANTHER" id="PTHR34975">
    <property type="entry name" value="SPORE GERMINATION PROTEIN A2"/>
    <property type="match status" value="1"/>
</dbReference>
<dbReference type="Pfam" id="PF03845">
    <property type="entry name" value="Spore_permease"/>
    <property type="match status" value="1"/>
</dbReference>
<comment type="caution">
    <text evidence="9">The sequence shown here is derived from an EMBL/GenBank/DDBJ whole genome shotgun (WGS) entry which is preliminary data.</text>
</comment>
<dbReference type="InterPro" id="IPR004761">
    <property type="entry name" value="Spore_GerAB"/>
</dbReference>
<accession>A0ABS6JUL1</accession>
<feature type="transmembrane region" description="Helical" evidence="8">
    <location>
        <begin position="147"/>
        <end position="165"/>
    </location>
</feature>
<evidence type="ECO:0000313" key="9">
    <source>
        <dbReference type="EMBL" id="MBU9720927.1"/>
    </source>
</evidence>
<dbReference type="RefSeq" id="WP_088074113.1">
    <property type="nucleotide sequence ID" value="NZ_JAHQCR010000023.1"/>
</dbReference>
<organism evidence="9 10">
    <name type="scientific">Evansella alkalicola</name>
    <dbReference type="NCBI Taxonomy" id="745819"/>
    <lineage>
        <taxon>Bacteria</taxon>
        <taxon>Bacillati</taxon>
        <taxon>Bacillota</taxon>
        <taxon>Bacilli</taxon>
        <taxon>Bacillales</taxon>
        <taxon>Bacillaceae</taxon>
        <taxon>Evansella</taxon>
    </lineage>
</organism>
<evidence type="ECO:0000313" key="10">
    <source>
        <dbReference type="Proteomes" id="UP000790580"/>
    </source>
</evidence>
<evidence type="ECO:0000256" key="3">
    <source>
        <dbReference type="ARBA" id="ARBA00022448"/>
    </source>
</evidence>
<dbReference type="EMBL" id="JAHQCR010000023">
    <property type="protein sequence ID" value="MBU9720927.1"/>
    <property type="molecule type" value="Genomic_DNA"/>
</dbReference>
<feature type="transmembrane region" description="Helical" evidence="8">
    <location>
        <begin position="185"/>
        <end position="207"/>
    </location>
</feature>
<dbReference type="PANTHER" id="PTHR34975:SF2">
    <property type="entry name" value="SPORE GERMINATION PROTEIN A2"/>
    <property type="match status" value="1"/>
</dbReference>
<keyword evidence="10" id="KW-1185">Reference proteome</keyword>
<keyword evidence="7 8" id="KW-0472">Membrane</keyword>